<name>A0A7K1UKI8_9MICC</name>
<dbReference type="Proteomes" id="UP000460157">
    <property type="component" value="Unassembled WGS sequence"/>
</dbReference>
<keyword evidence="4 7" id="KW-0812">Transmembrane</keyword>
<dbReference type="InterPro" id="IPR008792">
    <property type="entry name" value="PQQD"/>
</dbReference>
<evidence type="ECO:0000256" key="1">
    <source>
        <dbReference type="ARBA" id="ARBA00001947"/>
    </source>
</evidence>
<feature type="transmembrane region" description="Helical" evidence="7">
    <location>
        <begin position="333"/>
        <end position="351"/>
    </location>
</feature>
<protein>
    <submittedName>
        <fullName evidence="9">PqqD family peptide modification chaperone</fullName>
    </submittedName>
</protein>
<feature type="domain" description="Peptidase M50" evidence="8">
    <location>
        <begin position="180"/>
        <end position="308"/>
    </location>
</feature>
<dbReference type="GO" id="GO:0006508">
    <property type="term" value="P:proteolysis"/>
    <property type="evidence" value="ECO:0007669"/>
    <property type="project" value="InterPro"/>
</dbReference>
<dbReference type="GO" id="GO:0016020">
    <property type="term" value="C:membrane"/>
    <property type="evidence" value="ECO:0007669"/>
    <property type="project" value="UniProtKB-SubCell"/>
</dbReference>
<comment type="similarity">
    <text evidence="3">Belongs to the peptidase M50B family.</text>
</comment>
<evidence type="ECO:0000259" key="8">
    <source>
        <dbReference type="Pfam" id="PF02163"/>
    </source>
</evidence>
<feature type="transmembrane region" description="Helical" evidence="7">
    <location>
        <begin position="233"/>
        <end position="257"/>
    </location>
</feature>
<comment type="caution">
    <text evidence="9">The sequence shown here is derived from an EMBL/GenBank/DDBJ whole genome shotgun (WGS) entry which is preliminary data.</text>
</comment>
<gene>
    <name evidence="9" type="ORF">GNZ21_09160</name>
</gene>
<evidence type="ECO:0000313" key="9">
    <source>
        <dbReference type="EMBL" id="MVT26521.1"/>
    </source>
</evidence>
<organism evidence="9 10">
    <name type="scientific">Nesterenkonia alkaliphila</name>
    <dbReference type="NCBI Taxonomy" id="1463631"/>
    <lineage>
        <taxon>Bacteria</taxon>
        <taxon>Bacillati</taxon>
        <taxon>Actinomycetota</taxon>
        <taxon>Actinomycetes</taxon>
        <taxon>Micrococcales</taxon>
        <taxon>Micrococcaceae</taxon>
        <taxon>Nesterenkonia</taxon>
    </lineage>
</organism>
<dbReference type="Pfam" id="PF02163">
    <property type="entry name" value="Peptidase_M50"/>
    <property type="match status" value="1"/>
</dbReference>
<evidence type="ECO:0000256" key="3">
    <source>
        <dbReference type="ARBA" id="ARBA00007931"/>
    </source>
</evidence>
<dbReference type="AlphaFoldDB" id="A0A7K1UKI8"/>
<dbReference type="Pfam" id="PF05402">
    <property type="entry name" value="PqqD"/>
    <property type="match status" value="1"/>
</dbReference>
<keyword evidence="6 7" id="KW-0472">Membrane</keyword>
<dbReference type="Gene3D" id="1.10.10.1150">
    <property type="entry name" value="Coenzyme PQQ synthesis protein D (PqqD)"/>
    <property type="match status" value="1"/>
</dbReference>
<comment type="cofactor">
    <cofactor evidence="1">
        <name>Zn(2+)</name>
        <dbReference type="ChEBI" id="CHEBI:29105"/>
    </cofactor>
</comment>
<comment type="subcellular location">
    <subcellularLocation>
        <location evidence="2">Membrane</location>
        <topology evidence="2">Multi-pass membrane protein</topology>
    </subcellularLocation>
</comment>
<feature type="transmembrane region" description="Helical" evidence="7">
    <location>
        <begin position="192"/>
        <end position="213"/>
    </location>
</feature>
<dbReference type="InterPro" id="IPR008915">
    <property type="entry name" value="Peptidase_M50"/>
</dbReference>
<evidence type="ECO:0000256" key="5">
    <source>
        <dbReference type="ARBA" id="ARBA00022989"/>
    </source>
</evidence>
<sequence>MMTVTPAPRLREELELITGMDDLPLIYDPATGVYHRVSRSGQAILQKLDGQHTPEDLVELVRAKDPAQREAFRHQLDRFLEHLTSSGLIEGSELPKAGERQGRFRTSRLMPRVVVSRSLPKILEPVARLLRAAPIGLLGCLVALISVSGFLTGGWALFTQGGTWVTLELGPVFTATALQLLIILFHETAHALVAQILRVPVRGLGFAMLFWFMPVAYVDRTDAYRLRDRKPRVAIAMAGITSDGVFCGLVGLAAFYTSGFWQDTLLLLLTFQLIGLLINLNPLLPSDGYSALEAATGAVDFRGRSFAYLKSVFGKKPVPGHLERLTWQKRSAYILYAAVSTAYVVLIAALLTQGVNTAVQDIIARTS</sequence>
<keyword evidence="10" id="KW-1185">Reference proteome</keyword>
<dbReference type="EMBL" id="WRPM01000068">
    <property type="protein sequence ID" value="MVT26521.1"/>
    <property type="molecule type" value="Genomic_DNA"/>
</dbReference>
<evidence type="ECO:0000313" key="10">
    <source>
        <dbReference type="Proteomes" id="UP000460157"/>
    </source>
</evidence>
<evidence type="ECO:0000256" key="7">
    <source>
        <dbReference type="SAM" id="Phobius"/>
    </source>
</evidence>
<dbReference type="InterPro" id="IPR041881">
    <property type="entry name" value="PqqD_sf"/>
</dbReference>
<evidence type="ECO:0000256" key="2">
    <source>
        <dbReference type="ARBA" id="ARBA00004141"/>
    </source>
</evidence>
<proteinExistence type="inferred from homology"/>
<reference evidence="9 10" key="1">
    <citation type="submission" date="2019-12" db="EMBL/GenBank/DDBJ databases">
        <title>Nesterenkonia muleiensis sp. nov., a novel actinobacterium isolated from sap of Populus euphratica.</title>
        <authorList>
            <person name="Wang R."/>
        </authorList>
    </citation>
    <scope>NUCLEOTIDE SEQUENCE [LARGE SCALE GENOMIC DNA]</scope>
    <source>
        <strain evidence="9 10">F10</strain>
    </source>
</reference>
<evidence type="ECO:0000256" key="4">
    <source>
        <dbReference type="ARBA" id="ARBA00022692"/>
    </source>
</evidence>
<feature type="transmembrane region" description="Helical" evidence="7">
    <location>
        <begin position="164"/>
        <end position="185"/>
    </location>
</feature>
<accession>A0A7K1UKI8</accession>
<keyword evidence="5 7" id="KW-1133">Transmembrane helix</keyword>
<feature type="transmembrane region" description="Helical" evidence="7">
    <location>
        <begin position="135"/>
        <end position="158"/>
    </location>
</feature>
<evidence type="ECO:0000256" key="6">
    <source>
        <dbReference type="ARBA" id="ARBA00023136"/>
    </source>
</evidence>